<evidence type="ECO:0000313" key="5">
    <source>
        <dbReference type="Proteomes" id="UP000001542"/>
    </source>
</evidence>
<dbReference type="PANTHER" id="PTHR46457">
    <property type="entry name" value="DNA REPAIR PROTEIN RAD51 HOMOLOG 4"/>
    <property type="match status" value="1"/>
</dbReference>
<protein>
    <recommendedName>
        <fullName evidence="3">RecA family profile 1 domain-containing protein</fullName>
    </recommendedName>
</protein>
<dbReference type="Proteomes" id="UP000001542">
    <property type="component" value="Unassembled WGS sequence"/>
</dbReference>
<dbReference type="KEGG" id="tva:4772428"/>
<feature type="domain" description="RecA family profile 1" evidence="3">
    <location>
        <begin position="84"/>
        <end position="231"/>
    </location>
</feature>
<evidence type="ECO:0000256" key="1">
    <source>
        <dbReference type="ARBA" id="ARBA00004123"/>
    </source>
</evidence>
<dbReference type="GO" id="GO:0007131">
    <property type="term" value="P:reciprocal meiotic recombination"/>
    <property type="evidence" value="ECO:0000318"/>
    <property type="project" value="GO_Central"/>
</dbReference>
<evidence type="ECO:0000313" key="4">
    <source>
        <dbReference type="EMBL" id="EAY14440.1"/>
    </source>
</evidence>
<sequence length="288" mass="32127">MDNNENFPCLKKCLGGKFLCQNYFMQERVVLDFDLTQQQKEILADHNIWSYNTLSDEEKSYITEKLSLGNFVKLPKQFLVPSDDLLTYTCGYDAIDRLFSPLISGVVTEICGIPGSGRTSLCLRYADSISNTHSTLWIDTEGGLCVPKDLKLHVLRVLDHPMLFSLTRTIPKLVNDIGNVGLIVIDSIAAPLRGQAVEMQGDRTSMLWELVKVLKSIAISKGIAVLITNHLSTVPFHGNVPSLGHSWSHACTHRVEIKKSNIGRILRILKSPCLVTNDISFENDNDVV</sequence>
<gene>
    <name evidence="4" type="ORF">TVAG_426330</name>
</gene>
<dbReference type="InterPro" id="IPR051988">
    <property type="entry name" value="HRR_RAD51_Paralog"/>
</dbReference>
<accession>A2DYQ0</accession>
<dbReference type="InterPro" id="IPR027417">
    <property type="entry name" value="P-loop_NTPase"/>
</dbReference>
<reference evidence="4" key="2">
    <citation type="journal article" date="2007" name="Science">
        <title>Draft genome sequence of the sexually transmitted pathogen Trichomonas vaginalis.</title>
        <authorList>
            <person name="Carlton J.M."/>
            <person name="Hirt R.P."/>
            <person name="Silva J.C."/>
            <person name="Delcher A.L."/>
            <person name="Schatz M."/>
            <person name="Zhao Q."/>
            <person name="Wortman J.R."/>
            <person name="Bidwell S.L."/>
            <person name="Alsmark U.C.M."/>
            <person name="Besteiro S."/>
            <person name="Sicheritz-Ponten T."/>
            <person name="Noel C.J."/>
            <person name="Dacks J.B."/>
            <person name="Foster P.G."/>
            <person name="Simillion C."/>
            <person name="Van de Peer Y."/>
            <person name="Miranda-Saavedra D."/>
            <person name="Barton G.J."/>
            <person name="Westrop G.D."/>
            <person name="Mueller S."/>
            <person name="Dessi D."/>
            <person name="Fiori P.L."/>
            <person name="Ren Q."/>
            <person name="Paulsen I."/>
            <person name="Zhang H."/>
            <person name="Bastida-Corcuera F.D."/>
            <person name="Simoes-Barbosa A."/>
            <person name="Brown M.T."/>
            <person name="Hayes R.D."/>
            <person name="Mukherjee M."/>
            <person name="Okumura C.Y."/>
            <person name="Schneider R."/>
            <person name="Smith A.J."/>
            <person name="Vanacova S."/>
            <person name="Villalvazo M."/>
            <person name="Haas B.J."/>
            <person name="Pertea M."/>
            <person name="Feldblyum T.V."/>
            <person name="Utterback T.R."/>
            <person name="Shu C.L."/>
            <person name="Osoegawa K."/>
            <person name="de Jong P.J."/>
            <person name="Hrdy I."/>
            <person name="Horvathova L."/>
            <person name="Zubacova Z."/>
            <person name="Dolezal P."/>
            <person name="Malik S.B."/>
            <person name="Logsdon J.M. Jr."/>
            <person name="Henze K."/>
            <person name="Gupta A."/>
            <person name="Wang C.C."/>
            <person name="Dunne R.L."/>
            <person name="Upcroft J.A."/>
            <person name="Upcroft P."/>
            <person name="White O."/>
            <person name="Salzberg S.L."/>
            <person name="Tang P."/>
            <person name="Chiu C.-H."/>
            <person name="Lee Y.-S."/>
            <person name="Embley T.M."/>
            <person name="Coombs G.H."/>
            <person name="Mottram J.C."/>
            <person name="Tachezy J."/>
            <person name="Fraser-Liggett C.M."/>
            <person name="Johnson P.J."/>
        </authorList>
    </citation>
    <scope>NUCLEOTIDE SEQUENCE [LARGE SCALE GENOMIC DNA]</scope>
    <source>
        <strain evidence="4">G3</strain>
    </source>
</reference>
<dbReference type="PANTHER" id="PTHR46457:SF1">
    <property type="entry name" value="DNA REPAIR PROTEIN RAD51 HOMOLOG 4"/>
    <property type="match status" value="1"/>
</dbReference>
<dbReference type="RefSeq" id="XP_001326663.1">
    <property type="nucleotide sequence ID" value="XM_001326628.1"/>
</dbReference>
<dbReference type="GO" id="GO:0005524">
    <property type="term" value="F:ATP binding"/>
    <property type="evidence" value="ECO:0007669"/>
    <property type="project" value="InterPro"/>
</dbReference>
<name>A2DYQ0_TRIV3</name>
<proteinExistence type="predicted"/>
<dbReference type="GO" id="GO:0003697">
    <property type="term" value="F:single-stranded DNA binding"/>
    <property type="evidence" value="ECO:0000318"/>
    <property type="project" value="GO_Central"/>
</dbReference>
<dbReference type="Pfam" id="PF08423">
    <property type="entry name" value="Rad51"/>
    <property type="match status" value="1"/>
</dbReference>
<keyword evidence="2" id="KW-0539">Nucleus</keyword>
<dbReference type="GO" id="GO:0042148">
    <property type="term" value="P:DNA strand invasion"/>
    <property type="evidence" value="ECO:0000318"/>
    <property type="project" value="GO_Central"/>
</dbReference>
<reference evidence="4" key="1">
    <citation type="submission" date="2006-10" db="EMBL/GenBank/DDBJ databases">
        <authorList>
            <person name="Amadeo P."/>
            <person name="Zhao Q."/>
            <person name="Wortman J."/>
            <person name="Fraser-Liggett C."/>
            <person name="Carlton J."/>
        </authorList>
    </citation>
    <scope>NUCLEOTIDE SEQUENCE</scope>
    <source>
        <strain evidence="4">G3</strain>
    </source>
</reference>
<dbReference type="SMR" id="A2DYQ0"/>
<dbReference type="STRING" id="5722.A2DYQ0"/>
<dbReference type="SUPFAM" id="SSF52540">
    <property type="entry name" value="P-loop containing nucleoside triphosphate hydrolases"/>
    <property type="match status" value="1"/>
</dbReference>
<dbReference type="InterPro" id="IPR013632">
    <property type="entry name" value="Rad51_C"/>
</dbReference>
<dbReference type="GO" id="GO:0033063">
    <property type="term" value="C:Rad51B-Rad51C-Rad51D-XRCC2 complex"/>
    <property type="evidence" value="ECO:0000318"/>
    <property type="project" value="GO_Central"/>
</dbReference>
<dbReference type="eggNOG" id="KOG1434">
    <property type="taxonomic scope" value="Eukaryota"/>
</dbReference>
<dbReference type="InParanoid" id="A2DYQ0"/>
<dbReference type="VEuPathDB" id="TrichDB:TVAG_426330"/>
<organism evidence="4 5">
    <name type="scientific">Trichomonas vaginalis (strain ATCC PRA-98 / G3)</name>
    <dbReference type="NCBI Taxonomy" id="412133"/>
    <lineage>
        <taxon>Eukaryota</taxon>
        <taxon>Metamonada</taxon>
        <taxon>Parabasalia</taxon>
        <taxon>Trichomonadida</taxon>
        <taxon>Trichomonadidae</taxon>
        <taxon>Trichomonas</taxon>
    </lineage>
</organism>
<dbReference type="AlphaFoldDB" id="A2DYQ0"/>
<dbReference type="GO" id="GO:0000723">
    <property type="term" value="P:telomere maintenance"/>
    <property type="evidence" value="ECO:0000318"/>
    <property type="project" value="GO_Central"/>
</dbReference>
<dbReference type="GO" id="GO:0005815">
    <property type="term" value="C:microtubule organizing center"/>
    <property type="evidence" value="ECO:0000318"/>
    <property type="project" value="GO_Central"/>
</dbReference>
<dbReference type="GO" id="GO:0008094">
    <property type="term" value="F:ATP-dependent activity, acting on DNA"/>
    <property type="evidence" value="ECO:0000318"/>
    <property type="project" value="GO_Central"/>
</dbReference>
<dbReference type="Gene3D" id="3.40.50.300">
    <property type="entry name" value="P-loop containing nucleotide triphosphate hydrolases"/>
    <property type="match status" value="1"/>
</dbReference>
<dbReference type="InterPro" id="IPR020588">
    <property type="entry name" value="RecA_ATP-bd"/>
</dbReference>
<dbReference type="GO" id="GO:0000724">
    <property type="term" value="P:double-strand break repair via homologous recombination"/>
    <property type="evidence" value="ECO:0000318"/>
    <property type="project" value="GO_Central"/>
</dbReference>
<dbReference type="VEuPathDB" id="TrichDB:TVAGG3_0850490"/>
<dbReference type="GO" id="GO:0005657">
    <property type="term" value="C:replication fork"/>
    <property type="evidence" value="ECO:0000318"/>
    <property type="project" value="GO_Central"/>
</dbReference>
<dbReference type="EMBL" id="DS113270">
    <property type="protein sequence ID" value="EAY14440.1"/>
    <property type="molecule type" value="Genomic_DNA"/>
</dbReference>
<keyword evidence="5" id="KW-1185">Reference proteome</keyword>
<evidence type="ECO:0000256" key="2">
    <source>
        <dbReference type="ARBA" id="ARBA00023242"/>
    </source>
</evidence>
<dbReference type="OrthoDB" id="5957327at2759"/>
<dbReference type="GO" id="GO:0140664">
    <property type="term" value="F:ATP-dependent DNA damage sensor activity"/>
    <property type="evidence" value="ECO:0007669"/>
    <property type="project" value="InterPro"/>
</dbReference>
<comment type="subcellular location">
    <subcellularLocation>
        <location evidence="1">Nucleus</location>
    </subcellularLocation>
</comment>
<evidence type="ECO:0000259" key="3">
    <source>
        <dbReference type="PROSITE" id="PS50162"/>
    </source>
</evidence>
<dbReference type="PROSITE" id="PS50162">
    <property type="entry name" value="RECA_2"/>
    <property type="match status" value="1"/>
</dbReference>